<evidence type="ECO:0000313" key="7">
    <source>
        <dbReference type="Proteomes" id="UP000256774"/>
    </source>
</evidence>
<protein>
    <submittedName>
        <fullName evidence="6">ArsR family transcriptional regulator</fullName>
    </submittedName>
</protein>
<dbReference type="PRINTS" id="PR00778">
    <property type="entry name" value="HTHARSR"/>
</dbReference>
<dbReference type="NCBIfam" id="NF033788">
    <property type="entry name" value="HTH_metalloreg"/>
    <property type="match status" value="1"/>
</dbReference>
<keyword evidence="2" id="KW-0805">Transcription regulation</keyword>
<evidence type="ECO:0000259" key="5">
    <source>
        <dbReference type="PROSITE" id="PS50987"/>
    </source>
</evidence>
<organism evidence="6 7">
    <name type="scientific">Paraperlucidibaca baekdonensis</name>
    <dbReference type="NCBI Taxonomy" id="748120"/>
    <lineage>
        <taxon>Bacteria</taxon>
        <taxon>Pseudomonadati</taxon>
        <taxon>Pseudomonadota</taxon>
        <taxon>Gammaproteobacteria</taxon>
        <taxon>Moraxellales</taxon>
        <taxon>Moraxellaceae</taxon>
        <taxon>Paraperlucidibaca</taxon>
    </lineage>
</organism>
<dbReference type="InterPro" id="IPR029063">
    <property type="entry name" value="SAM-dependent_MTases_sf"/>
</dbReference>
<dbReference type="PROSITE" id="PS50987">
    <property type="entry name" value="HTH_ARSR_2"/>
    <property type="match status" value="1"/>
</dbReference>
<keyword evidence="4" id="KW-0804">Transcription</keyword>
<dbReference type="InterPro" id="IPR036390">
    <property type="entry name" value="WH_DNA-bd_sf"/>
</dbReference>
<comment type="caution">
    <text evidence="6">The sequence shown here is derived from an EMBL/GenBank/DDBJ whole genome shotgun (WGS) entry which is preliminary data.</text>
</comment>
<dbReference type="OrthoDB" id="5297460at2"/>
<evidence type="ECO:0000256" key="4">
    <source>
        <dbReference type="ARBA" id="ARBA00023163"/>
    </source>
</evidence>
<sequence length="331" mass="37061">MPNSSSPLLDTDSALAQLAGWLRAAGDPLRLVILRLLERDAFGVLELCFLLDSKQPSLSHHLKILLHAGLVTTRRERTTVFYRRDPSGAEAGSLKRRLMAELDEGHLPHDVMQRLKVVREQRAQASQRFFTENATRFRSQQEQIADFSEYGPLAAERAIRVPGELLLEIGPGEGDLLPMVSPHFQRVLAIDASREMLDKAQSMVRDQHLGNVELRHADLLQQPVAAMANTVVMNMVLHHVPQPEALIASACEHLANDGRLIITELCEHDQDWVRDACGDAWLGFPAEDLLHWTRRAGVLPVSADYLALRNGFRVQIHEFQKPAAALRGTTR</sequence>
<dbReference type="PANTHER" id="PTHR33154">
    <property type="entry name" value="TRANSCRIPTIONAL REGULATOR, ARSR FAMILY"/>
    <property type="match status" value="1"/>
</dbReference>
<dbReference type="InterPro" id="IPR001845">
    <property type="entry name" value="HTH_ArsR_DNA-bd_dom"/>
</dbReference>
<keyword evidence="1" id="KW-0059">Arsenical resistance</keyword>
<keyword evidence="3" id="KW-0238">DNA-binding</keyword>
<dbReference type="Gene3D" id="3.40.50.150">
    <property type="entry name" value="Vaccinia Virus protein VP39"/>
    <property type="match status" value="1"/>
</dbReference>
<dbReference type="AlphaFoldDB" id="A0A3E0H9E8"/>
<reference evidence="6 7" key="1">
    <citation type="submission" date="2018-08" db="EMBL/GenBank/DDBJ databases">
        <title>Genomic Encyclopedia of Type Strains, Phase IV (KMG-IV): sequencing the most valuable type-strain genomes for metagenomic binning, comparative biology and taxonomic classification.</title>
        <authorList>
            <person name="Goeker M."/>
        </authorList>
    </citation>
    <scope>NUCLEOTIDE SEQUENCE [LARGE SCALE GENOMIC DNA]</scope>
    <source>
        <strain evidence="6 7">DSM 26022</strain>
    </source>
</reference>
<dbReference type="RefSeq" id="WP_116207322.1">
    <property type="nucleotide sequence ID" value="NZ_QUNR01000001.1"/>
</dbReference>
<dbReference type="InterPro" id="IPR051081">
    <property type="entry name" value="HTH_MetalResp_TranReg"/>
</dbReference>
<dbReference type="InterPro" id="IPR011991">
    <property type="entry name" value="ArsR-like_HTH"/>
</dbReference>
<dbReference type="CDD" id="cd02440">
    <property type="entry name" value="AdoMet_MTases"/>
    <property type="match status" value="1"/>
</dbReference>
<feature type="domain" description="HTH arsR-type" evidence="5">
    <location>
        <begin position="9"/>
        <end position="106"/>
    </location>
</feature>
<dbReference type="CDD" id="cd00090">
    <property type="entry name" value="HTH_ARSR"/>
    <property type="match status" value="1"/>
</dbReference>
<dbReference type="GO" id="GO:0003700">
    <property type="term" value="F:DNA-binding transcription factor activity"/>
    <property type="evidence" value="ECO:0007669"/>
    <property type="project" value="InterPro"/>
</dbReference>
<dbReference type="EMBL" id="QUNR01000001">
    <property type="protein sequence ID" value="REH40274.1"/>
    <property type="molecule type" value="Genomic_DNA"/>
</dbReference>
<dbReference type="Pfam" id="PF01022">
    <property type="entry name" value="HTH_5"/>
    <property type="match status" value="1"/>
</dbReference>
<keyword evidence="7" id="KW-1185">Reference proteome</keyword>
<evidence type="ECO:0000256" key="2">
    <source>
        <dbReference type="ARBA" id="ARBA00023015"/>
    </source>
</evidence>
<dbReference type="Gene3D" id="1.10.10.10">
    <property type="entry name" value="Winged helix-like DNA-binding domain superfamily/Winged helix DNA-binding domain"/>
    <property type="match status" value="1"/>
</dbReference>
<dbReference type="SMART" id="SM00418">
    <property type="entry name" value="HTH_ARSR"/>
    <property type="match status" value="1"/>
</dbReference>
<name>A0A3E0H9E8_9GAMM</name>
<evidence type="ECO:0000256" key="1">
    <source>
        <dbReference type="ARBA" id="ARBA00022849"/>
    </source>
</evidence>
<dbReference type="Proteomes" id="UP000256774">
    <property type="component" value="Unassembled WGS sequence"/>
</dbReference>
<evidence type="ECO:0000313" key="6">
    <source>
        <dbReference type="EMBL" id="REH40274.1"/>
    </source>
</evidence>
<dbReference type="GO" id="GO:0046685">
    <property type="term" value="P:response to arsenic-containing substance"/>
    <property type="evidence" value="ECO:0007669"/>
    <property type="project" value="UniProtKB-KW"/>
</dbReference>
<dbReference type="Pfam" id="PF13489">
    <property type="entry name" value="Methyltransf_23"/>
    <property type="match status" value="1"/>
</dbReference>
<dbReference type="PANTHER" id="PTHR33154:SF18">
    <property type="entry name" value="ARSENICAL RESISTANCE OPERON REPRESSOR"/>
    <property type="match status" value="1"/>
</dbReference>
<evidence type="ECO:0000256" key="3">
    <source>
        <dbReference type="ARBA" id="ARBA00023125"/>
    </source>
</evidence>
<dbReference type="SUPFAM" id="SSF53335">
    <property type="entry name" value="S-adenosyl-L-methionine-dependent methyltransferases"/>
    <property type="match status" value="1"/>
</dbReference>
<gene>
    <name evidence="6" type="ORF">DFR26_0473</name>
</gene>
<dbReference type="GO" id="GO:0003677">
    <property type="term" value="F:DNA binding"/>
    <property type="evidence" value="ECO:0007669"/>
    <property type="project" value="UniProtKB-KW"/>
</dbReference>
<dbReference type="InterPro" id="IPR036388">
    <property type="entry name" value="WH-like_DNA-bd_sf"/>
</dbReference>
<proteinExistence type="predicted"/>
<accession>A0A3E0H9E8</accession>
<dbReference type="SUPFAM" id="SSF46785">
    <property type="entry name" value="Winged helix' DNA-binding domain"/>
    <property type="match status" value="1"/>
</dbReference>